<evidence type="ECO:0000313" key="1">
    <source>
        <dbReference type="EMBL" id="GFZ14450.1"/>
    </source>
</evidence>
<dbReference type="EMBL" id="BJWL01000024">
    <property type="protein sequence ID" value="GFZ14450.1"/>
    <property type="molecule type" value="Genomic_DNA"/>
</dbReference>
<name>A0A7J0GUD3_9ERIC</name>
<reference evidence="1 2" key="1">
    <citation type="submission" date="2019-07" db="EMBL/GenBank/DDBJ databases">
        <title>De Novo Assembly of kiwifruit Actinidia rufa.</title>
        <authorList>
            <person name="Sugita-Konishi S."/>
            <person name="Sato K."/>
            <person name="Mori E."/>
            <person name="Abe Y."/>
            <person name="Kisaki G."/>
            <person name="Hamano K."/>
            <person name="Suezawa K."/>
            <person name="Otani M."/>
            <person name="Fukuda T."/>
            <person name="Manabe T."/>
            <person name="Gomi K."/>
            <person name="Tabuchi M."/>
            <person name="Akimitsu K."/>
            <person name="Kataoka I."/>
        </authorList>
    </citation>
    <scope>NUCLEOTIDE SEQUENCE [LARGE SCALE GENOMIC DNA]</scope>
    <source>
        <strain evidence="2">cv. Fuchu</strain>
    </source>
</reference>
<dbReference type="Proteomes" id="UP000585474">
    <property type="component" value="Unassembled WGS sequence"/>
</dbReference>
<organism evidence="1 2">
    <name type="scientific">Actinidia rufa</name>
    <dbReference type="NCBI Taxonomy" id="165716"/>
    <lineage>
        <taxon>Eukaryota</taxon>
        <taxon>Viridiplantae</taxon>
        <taxon>Streptophyta</taxon>
        <taxon>Embryophyta</taxon>
        <taxon>Tracheophyta</taxon>
        <taxon>Spermatophyta</taxon>
        <taxon>Magnoliopsida</taxon>
        <taxon>eudicotyledons</taxon>
        <taxon>Gunneridae</taxon>
        <taxon>Pentapetalae</taxon>
        <taxon>asterids</taxon>
        <taxon>Ericales</taxon>
        <taxon>Actinidiaceae</taxon>
        <taxon>Actinidia</taxon>
    </lineage>
</organism>
<evidence type="ECO:0000313" key="2">
    <source>
        <dbReference type="Proteomes" id="UP000585474"/>
    </source>
</evidence>
<dbReference type="AlphaFoldDB" id="A0A7J0GUD3"/>
<keyword evidence="2" id="KW-1185">Reference proteome</keyword>
<comment type="caution">
    <text evidence="1">The sequence shown here is derived from an EMBL/GenBank/DDBJ whole genome shotgun (WGS) entry which is preliminary data.</text>
</comment>
<sequence>MHFTVETLKIWSLVIACHHMSSVIQRAVGAWSRIARDLSTGPRLDLDDQCKQGNKRYRLGEVFDLAHWRGEGHGKLIETGEVSTGDTNPAAPRMGAKVARGRKHGKGAVDDGGAVVVLVMVWSPAK</sequence>
<accession>A0A7J0GUD3</accession>
<proteinExistence type="predicted"/>
<protein>
    <submittedName>
        <fullName evidence="1">Uncharacterized protein</fullName>
    </submittedName>
</protein>
<gene>
    <name evidence="1" type="ORF">Acr_24g0006400</name>
</gene>